<reference evidence="3 4" key="1">
    <citation type="journal article" date="2013" name="Int. J. Syst. Evol. Microbiol.">
        <title>Roseomonas aerophila sp. nov., isolated from air.</title>
        <authorList>
            <person name="Kim S.J."/>
            <person name="Weon H.Y."/>
            <person name="Ahn J.H."/>
            <person name="Hong S.B."/>
            <person name="Seok S.J."/>
            <person name="Whang K.S."/>
            <person name="Kwon S.W."/>
        </authorList>
    </citation>
    <scope>NUCLEOTIDE SEQUENCE [LARGE SCALE GENOMIC DNA]</scope>
    <source>
        <strain evidence="3 4">NBRC 108923</strain>
    </source>
</reference>
<evidence type="ECO:0000256" key="1">
    <source>
        <dbReference type="ARBA" id="ARBA00023002"/>
    </source>
</evidence>
<dbReference type="SUPFAM" id="SSF51905">
    <property type="entry name" value="FAD/NAD(P)-binding domain"/>
    <property type="match status" value="1"/>
</dbReference>
<evidence type="ECO:0000313" key="4">
    <source>
        <dbReference type="Proteomes" id="UP000626026"/>
    </source>
</evidence>
<keyword evidence="4" id="KW-1185">Reference proteome</keyword>
<dbReference type="EMBL" id="JACTVA010000104">
    <property type="protein sequence ID" value="MBC9210104.1"/>
    <property type="molecule type" value="Genomic_DNA"/>
</dbReference>
<dbReference type="InterPro" id="IPR006076">
    <property type="entry name" value="FAD-dep_OxRdtase"/>
</dbReference>
<organism evidence="3 4">
    <name type="scientific">Teichococcus aerophilus</name>
    <dbReference type="NCBI Taxonomy" id="1224513"/>
    <lineage>
        <taxon>Bacteria</taxon>
        <taxon>Pseudomonadati</taxon>
        <taxon>Pseudomonadota</taxon>
        <taxon>Alphaproteobacteria</taxon>
        <taxon>Acetobacterales</taxon>
        <taxon>Roseomonadaceae</taxon>
        <taxon>Roseomonas</taxon>
    </lineage>
</organism>
<dbReference type="Proteomes" id="UP000626026">
    <property type="component" value="Unassembled WGS sequence"/>
</dbReference>
<gene>
    <name evidence="3" type="ORF">IBL26_25010</name>
</gene>
<dbReference type="RefSeq" id="WP_187787217.1">
    <property type="nucleotide sequence ID" value="NZ_JACTVA010000104.1"/>
</dbReference>
<proteinExistence type="predicted"/>
<dbReference type="PANTHER" id="PTHR13847">
    <property type="entry name" value="SARCOSINE DEHYDROGENASE-RELATED"/>
    <property type="match status" value="1"/>
</dbReference>
<dbReference type="Gene3D" id="3.30.9.10">
    <property type="entry name" value="D-Amino Acid Oxidase, subunit A, domain 2"/>
    <property type="match status" value="1"/>
</dbReference>
<evidence type="ECO:0000259" key="2">
    <source>
        <dbReference type="Pfam" id="PF01266"/>
    </source>
</evidence>
<protein>
    <submittedName>
        <fullName evidence="3">FAD-binding oxidoreductase</fullName>
    </submittedName>
</protein>
<dbReference type="InterPro" id="IPR036188">
    <property type="entry name" value="FAD/NAD-bd_sf"/>
</dbReference>
<accession>A0ABR7RTX4</accession>
<dbReference type="PANTHER" id="PTHR13847:SF287">
    <property type="entry name" value="FAD-DEPENDENT OXIDOREDUCTASE DOMAIN-CONTAINING PROTEIN 1"/>
    <property type="match status" value="1"/>
</dbReference>
<feature type="domain" description="FAD dependent oxidoreductase" evidence="2">
    <location>
        <begin position="6"/>
        <end position="348"/>
    </location>
</feature>
<name>A0ABR7RTX4_9PROT</name>
<dbReference type="Gene3D" id="3.50.50.60">
    <property type="entry name" value="FAD/NAD(P)-binding domain"/>
    <property type="match status" value="1"/>
</dbReference>
<comment type="caution">
    <text evidence="3">The sequence shown here is derived from an EMBL/GenBank/DDBJ whole genome shotgun (WGS) entry which is preliminary data.</text>
</comment>
<evidence type="ECO:0000313" key="3">
    <source>
        <dbReference type="EMBL" id="MBC9210104.1"/>
    </source>
</evidence>
<dbReference type="Pfam" id="PF01266">
    <property type="entry name" value="DAO"/>
    <property type="match status" value="1"/>
</dbReference>
<keyword evidence="1" id="KW-0560">Oxidoreductase</keyword>
<sequence length="376" mass="39854">MTETYDLGVIGGGVHGCTAALFAARGGMRVALLERGPLCREASGVNAGTLTLQMTRLALIPYAMRAHAIWAAAPTWLGHDVGVVVCDGLSLAFTDAEAELLRFRATKRREAGAPIALISGREAMAVEPGLTDRALLAGHCKVDGFANAYLIGLAYRRALLKAGVALHENRAVTGLEREDGGFTARTATGPVRFRRVLIAGGVWIEPMLRWLGVELPIKVLVNQLVVTERVRPVMRTVVGIANGLLSLKQYPHGTVVVGGGWQGEGDRERGGVALRPERMVGNLRLACHAIPDLRGARMARAWAGLEAETADALPAAGPVPGIPGAFVCGSVHSGYTSGPYIARLMADRILGREPEMPLFPIDRLLAPRHAGTPEAA</sequence>